<feature type="active site" description="Schiff-base intermediate with substrate" evidence="11">
    <location>
        <position position="136"/>
    </location>
</feature>
<evidence type="ECO:0000256" key="3">
    <source>
        <dbReference type="ARBA" id="ARBA00004857"/>
    </source>
</evidence>
<dbReference type="GO" id="GO:0004801">
    <property type="term" value="F:transaldolase activity"/>
    <property type="evidence" value="ECO:0007669"/>
    <property type="project" value="UniProtKB-UniRule"/>
</dbReference>
<dbReference type="KEGG" id="puo:RZN69_02265"/>
<evidence type="ECO:0000256" key="4">
    <source>
        <dbReference type="ARBA" id="ARBA00008012"/>
    </source>
</evidence>
<evidence type="ECO:0000313" key="12">
    <source>
        <dbReference type="EMBL" id="WOO41896.1"/>
    </source>
</evidence>
<keyword evidence="7 11" id="KW-0808">Transferase</keyword>
<dbReference type="EC" id="2.2.1.2" evidence="5 11"/>
<protein>
    <recommendedName>
        <fullName evidence="5 11">Transaldolase</fullName>
        <ecNumber evidence="5 11">2.2.1.2</ecNumber>
    </recommendedName>
</protein>
<evidence type="ECO:0000256" key="8">
    <source>
        <dbReference type="ARBA" id="ARBA00023126"/>
    </source>
</evidence>
<comment type="subcellular location">
    <subcellularLocation>
        <location evidence="2 11">Cytoplasm</location>
    </subcellularLocation>
</comment>
<comment type="pathway">
    <text evidence="3 11">Carbohydrate degradation; pentose phosphate pathway; D-glyceraldehyde 3-phosphate and beta-D-fructose 6-phosphate from D-ribose 5-phosphate and D-xylulose 5-phosphate (non-oxidative stage): step 2/3.</text>
</comment>
<dbReference type="Pfam" id="PF00923">
    <property type="entry name" value="TAL_FSA"/>
    <property type="match status" value="1"/>
</dbReference>
<evidence type="ECO:0000313" key="13">
    <source>
        <dbReference type="Proteomes" id="UP001304300"/>
    </source>
</evidence>
<evidence type="ECO:0000256" key="2">
    <source>
        <dbReference type="ARBA" id="ARBA00004496"/>
    </source>
</evidence>
<comment type="similarity">
    <text evidence="4 11">Belongs to the transaldolase family. Type 1 subfamily.</text>
</comment>
<keyword evidence="8 11" id="KW-0570">Pentose shunt</keyword>
<dbReference type="AlphaFoldDB" id="A0AAQ3QU01"/>
<dbReference type="EMBL" id="CP136920">
    <property type="protein sequence ID" value="WOO41896.1"/>
    <property type="molecule type" value="Genomic_DNA"/>
</dbReference>
<keyword evidence="13" id="KW-1185">Reference proteome</keyword>
<comment type="function">
    <text evidence="1 11">Transaldolase is important for the balance of metabolites in the pentose-phosphate pathway.</text>
</comment>
<dbReference type="InterPro" id="IPR001585">
    <property type="entry name" value="TAL/FSA"/>
</dbReference>
<dbReference type="CDD" id="cd00957">
    <property type="entry name" value="Transaldolase_TalAB"/>
    <property type="match status" value="1"/>
</dbReference>
<dbReference type="GO" id="GO:0005975">
    <property type="term" value="P:carbohydrate metabolic process"/>
    <property type="evidence" value="ECO:0007669"/>
    <property type="project" value="InterPro"/>
</dbReference>
<dbReference type="PANTHER" id="PTHR10683">
    <property type="entry name" value="TRANSALDOLASE"/>
    <property type="match status" value="1"/>
</dbReference>
<evidence type="ECO:0000256" key="5">
    <source>
        <dbReference type="ARBA" id="ARBA00013151"/>
    </source>
</evidence>
<dbReference type="HAMAP" id="MF_00492">
    <property type="entry name" value="Transaldolase_1"/>
    <property type="match status" value="1"/>
</dbReference>
<organism evidence="12 13">
    <name type="scientific">Rubellicoccus peritrichatus</name>
    <dbReference type="NCBI Taxonomy" id="3080537"/>
    <lineage>
        <taxon>Bacteria</taxon>
        <taxon>Pseudomonadati</taxon>
        <taxon>Verrucomicrobiota</taxon>
        <taxon>Opitutia</taxon>
        <taxon>Puniceicoccales</taxon>
        <taxon>Cerasicoccaceae</taxon>
        <taxon>Rubellicoccus</taxon>
    </lineage>
</organism>
<dbReference type="NCBIfam" id="TIGR00874">
    <property type="entry name" value="talAB"/>
    <property type="match status" value="1"/>
</dbReference>
<dbReference type="Gene3D" id="3.20.20.70">
    <property type="entry name" value="Aldolase class I"/>
    <property type="match status" value="1"/>
</dbReference>
<comment type="catalytic activity">
    <reaction evidence="10 11">
        <text>D-sedoheptulose 7-phosphate + D-glyceraldehyde 3-phosphate = D-erythrose 4-phosphate + beta-D-fructose 6-phosphate</text>
        <dbReference type="Rhea" id="RHEA:17053"/>
        <dbReference type="ChEBI" id="CHEBI:16897"/>
        <dbReference type="ChEBI" id="CHEBI:57483"/>
        <dbReference type="ChEBI" id="CHEBI:57634"/>
        <dbReference type="ChEBI" id="CHEBI:59776"/>
        <dbReference type="EC" id="2.2.1.2"/>
    </reaction>
</comment>
<proteinExistence type="inferred from homology"/>
<name>A0AAQ3QU01_9BACT</name>
<dbReference type="Proteomes" id="UP001304300">
    <property type="component" value="Chromosome"/>
</dbReference>
<gene>
    <name evidence="11 12" type="primary">tal</name>
    <name evidence="12" type="ORF">RZN69_02265</name>
</gene>
<reference evidence="12 13" key="1">
    <citation type="submission" date="2023-10" db="EMBL/GenBank/DDBJ databases">
        <title>Rubellicoccus peritrichatus gen. nov., sp. nov., isolated from an algae of coral reef tank.</title>
        <authorList>
            <person name="Luo J."/>
        </authorList>
    </citation>
    <scope>NUCLEOTIDE SEQUENCE [LARGE SCALE GENOMIC DNA]</scope>
    <source>
        <strain evidence="12 13">CR14</strain>
    </source>
</reference>
<evidence type="ECO:0000256" key="10">
    <source>
        <dbReference type="ARBA" id="ARBA00048810"/>
    </source>
</evidence>
<evidence type="ECO:0000256" key="6">
    <source>
        <dbReference type="ARBA" id="ARBA00022490"/>
    </source>
</evidence>
<dbReference type="InterPro" id="IPR004730">
    <property type="entry name" value="Transaldolase_1"/>
</dbReference>
<keyword evidence="9 11" id="KW-0704">Schiff base</keyword>
<dbReference type="FunFam" id="3.20.20.70:FF:000002">
    <property type="entry name" value="Transaldolase"/>
    <property type="match status" value="1"/>
</dbReference>
<evidence type="ECO:0000256" key="11">
    <source>
        <dbReference type="HAMAP-Rule" id="MF_00492"/>
    </source>
</evidence>
<dbReference type="GO" id="GO:0009052">
    <property type="term" value="P:pentose-phosphate shunt, non-oxidative branch"/>
    <property type="evidence" value="ECO:0007669"/>
    <property type="project" value="TreeGrafter"/>
</dbReference>
<evidence type="ECO:0000256" key="9">
    <source>
        <dbReference type="ARBA" id="ARBA00023270"/>
    </source>
</evidence>
<accession>A0AAQ3QU01</accession>
<evidence type="ECO:0000256" key="1">
    <source>
        <dbReference type="ARBA" id="ARBA00003518"/>
    </source>
</evidence>
<keyword evidence="6 11" id="KW-0963">Cytoplasm</keyword>
<dbReference type="InterPro" id="IPR018225">
    <property type="entry name" value="Transaldolase_AS"/>
</dbReference>
<dbReference type="PROSITE" id="PS01054">
    <property type="entry name" value="TRANSALDOLASE_1"/>
    <property type="match status" value="1"/>
</dbReference>
<dbReference type="InterPro" id="IPR013785">
    <property type="entry name" value="Aldolase_TIM"/>
</dbReference>
<dbReference type="SUPFAM" id="SSF51569">
    <property type="entry name" value="Aldolase"/>
    <property type="match status" value="1"/>
</dbReference>
<sequence>MDTVTATNQLEQLKQYTKVVADTGDFESIKEYAPQDATTNPSLILAAVEKPEYAVLLDKAVADRDTSLSGSALVRSITIDLLTLFGKEILAIVPGRVSTEVDARLSYDAEASVAMAKEIIALYESRGISRERILIKLAATWEGAKAAEALKVDGINCNMTLMFSLAQAIACADVKAQLISPFVGRIMDWYHAKTGETYTGAEDPGVHSVTEIYNYYKKFGHETEVMGASFRNTGEIIHLAGCDLLTISPKLLQELAASNEPLECRLSVENAKKADIEPIEVDEKAFRWMLNEDAMATEKLAEGIRRFAVDIRKLEALIEAKL</sequence>
<evidence type="ECO:0000256" key="7">
    <source>
        <dbReference type="ARBA" id="ARBA00022679"/>
    </source>
</evidence>
<dbReference type="GO" id="GO:0005737">
    <property type="term" value="C:cytoplasm"/>
    <property type="evidence" value="ECO:0007669"/>
    <property type="project" value="UniProtKB-SubCell"/>
</dbReference>
<dbReference type="RefSeq" id="WP_317834380.1">
    <property type="nucleotide sequence ID" value="NZ_CP136920.1"/>
</dbReference>
<dbReference type="PANTHER" id="PTHR10683:SF18">
    <property type="entry name" value="TRANSALDOLASE"/>
    <property type="match status" value="1"/>
</dbReference>